<feature type="transmembrane region" description="Helical" evidence="8">
    <location>
        <begin position="12"/>
        <end position="31"/>
    </location>
</feature>
<keyword evidence="4" id="KW-1003">Cell membrane</keyword>
<comment type="similarity">
    <text evidence="2">Belongs to the major facilitator superfamily. Bcr/CmlA family.</text>
</comment>
<dbReference type="CDD" id="cd17320">
    <property type="entry name" value="MFS_MdfA_MDR_like"/>
    <property type="match status" value="1"/>
</dbReference>
<gene>
    <name evidence="10" type="ORF">D7Z94_24155</name>
</gene>
<dbReference type="Pfam" id="PF07690">
    <property type="entry name" value="MFS_1"/>
    <property type="match status" value="1"/>
</dbReference>
<dbReference type="PANTHER" id="PTHR23502:SF132">
    <property type="entry name" value="POLYAMINE TRANSPORTER 2-RELATED"/>
    <property type="match status" value="1"/>
</dbReference>
<dbReference type="InterPro" id="IPR004812">
    <property type="entry name" value="Efflux_drug-R_Bcr/CmlA"/>
</dbReference>
<dbReference type="Proteomes" id="UP000276603">
    <property type="component" value="Unassembled WGS sequence"/>
</dbReference>
<evidence type="ECO:0000313" key="11">
    <source>
        <dbReference type="Proteomes" id="UP000276603"/>
    </source>
</evidence>
<keyword evidence="7 8" id="KW-0472">Membrane</keyword>
<sequence length="406" mass="44596">MQNKPEKPDFEFLVLMASLMSIVALAIDALLPAISEIGESIKSFNATDNQLLITMIFLGLGVGQLFFGPLSDCYGRKPVVYMGFTLFAVASVVCVMAPSLEIMVLGRILQGVGLSAPRTIAISIIRDTYKGDYMARVMSFVTAFFILVPIVAPAIGKWILDAFGWEAIFYIQLFFALVVAIWFWKRQPETLKPEYKIPFSNHVFVDGLKEFLKFPETIAFTFTSGLVTGAFLVYLSASQQIFESQYGLKDAFPYIFAGLAISIGLATFLNGALVIRFGMRKLALMALMAFCAIALLYVFIFWNKPNPGVFVLVAFLSFQFFCLGFLWGNFRSIAMEPVGHIAGIAAAINGFVSTLLAIPIATYIGGFVVDSVWPLFAGLGICGLVSLGIMLWVRKPRGIVARGLSR</sequence>
<feature type="transmembrane region" description="Helical" evidence="8">
    <location>
        <begin position="218"/>
        <end position="242"/>
    </location>
</feature>
<organism evidence="10 11">
    <name type="scientific">Ulvibacterium marinum</name>
    <dbReference type="NCBI Taxonomy" id="2419782"/>
    <lineage>
        <taxon>Bacteria</taxon>
        <taxon>Pseudomonadati</taxon>
        <taxon>Bacteroidota</taxon>
        <taxon>Flavobacteriia</taxon>
        <taxon>Flavobacteriales</taxon>
        <taxon>Flavobacteriaceae</taxon>
        <taxon>Ulvibacterium</taxon>
    </lineage>
</organism>
<feature type="transmembrane region" description="Helical" evidence="8">
    <location>
        <begin position="282"/>
        <end position="302"/>
    </location>
</feature>
<dbReference type="PROSITE" id="PS50850">
    <property type="entry name" value="MFS"/>
    <property type="match status" value="1"/>
</dbReference>
<comment type="caution">
    <text evidence="10">The sequence shown here is derived from an EMBL/GenBank/DDBJ whole genome shotgun (WGS) entry which is preliminary data.</text>
</comment>
<dbReference type="GO" id="GO:1990961">
    <property type="term" value="P:xenobiotic detoxification by transmembrane export across the plasma membrane"/>
    <property type="evidence" value="ECO:0007669"/>
    <property type="project" value="InterPro"/>
</dbReference>
<evidence type="ECO:0000313" key="10">
    <source>
        <dbReference type="EMBL" id="RKN76877.1"/>
    </source>
</evidence>
<evidence type="ECO:0000256" key="7">
    <source>
        <dbReference type="ARBA" id="ARBA00023136"/>
    </source>
</evidence>
<feature type="transmembrane region" description="Helical" evidence="8">
    <location>
        <begin position="308"/>
        <end position="330"/>
    </location>
</feature>
<evidence type="ECO:0000256" key="8">
    <source>
        <dbReference type="SAM" id="Phobius"/>
    </source>
</evidence>
<dbReference type="SUPFAM" id="SSF103473">
    <property type="entry name" value="MFS general substrate transporter"/>
    <property type="match status" value="1"/>
</dbReference>
<evidence type="ECO:0000256" key="4">
    <source>
        <dbReference type="ARBA" id="ARBA00022475"/>
    </source>
</evidence>
<dbReference type="RefSeq" id="WP_120714224.1">
    <property type="nucleotide sequence ID" value="NZ_CANMKH010000011.1"/>
</dbReference>
<feature type="transmembrane region" description="Helical" evidence="8">
    <location>
        <begin position="104"/>
        <end position="125"/>
    </location>
</feature>
<dbReference type="EMBL" id="RBCJ01000006">
    <property type="protein sequence ID" value="RKN76877.1"/>
    <property type="molecule type" value="Genomic_DNA"/>
</dbReference>
<dbReference type="InterPro" id="IPR011701">
    <property type="entry name" value="MFS"/>
</dbReference>
<evidence type="ECO:0000256" key="5">
    <source>
        <dbReference type="ARBA" id="ARBA00022692"/>
    </source>
</evidence>
<keyword evidence="11" id="KW-1185">Reference proteome</keyword>
<dbReference type="OrthoDB" id="9800416at2"/>
<feature type="transmembrane region" description="Helical" evidence="8">
    <location>
        <begin position="254"/>
        <end position="275"/>
    </location>
</feature>
<dbReference type="NCBIfam" id="TIGR00710">
    <property type="entry name" value="efflux_Bcr_CflA"/>
    <property type="match status" value="1"/>
</dbReference>
<dbReference type="Gene3D" id="1.20.1720.10">
    <property type="entry name" value="Multidrug resistance protein D"/>
    <property type="match status" value="1"/>
</dbReference>
<dbReference type="PANTHER" id="PTHR23502">
    <property type="entry name" value="MAJOR FACILITATOR SUPERFAMILY"/>
    <property type="match status" value="1"/>
</dbReference>
<protein>
    <submittedName>
        <fullName evidence="10">Bcr/CflA family efflux MFS transporter</fullName>
    </submittedName>
</protein>
<feature type="transmembrane region" description="Helical" evidence="8">
    <location>
        <begin position="372"/>
        <end position="393"/>
    </location>
</feature>
<keyword evidence="3" id="KW-0813">Transport</keyword>
<accession>A0A3B0BYF4</accession>
<feature type="transmembrane region" description="Helical" evidence="8">
    <location>
        <begin position="342"/>
        <end position="366"/>
    </location>
</feature>
<dbReference type="InterPro" id="IPR036259">
    <property type="entry name" value="MFS_trans_sf"/>
</dbReference>
<reference evidence="10 11" key="1">
    <citation type="submission" date="2018-10" db="EMBL/GenBank/DDBJ databases">
        <title>Ulvibacterium marinum gen. nov., sp. nov., a novel marine bacterium of the family Flavobacteriaceae, isolated from a culture of the green alga Ulva prolifera.</title>
        <authorList>
            <person name="Zhang Z."/>
        </authorList>
    </citation>
    <scope>NUCLEOTIDE SEQUENCE [LARGE SCALE GENOMIC DNA]</scope>
    <source>
        <strain evidence="10 11">CCMM003</strain>
    </source>
</reference>
<feature type="transmembrane region" description="Helical" evidence="8">
    <location>
        <begin position="167"/>
        <end position="184"/>
    </location>
</feature>
<keyword evidence="6 8" id="KW-1133">Transmembrane helix</keyword>
<dbReference type="AlphaFoldDB" id="A0A3B0BYF4"/>
<feature type="transmembrane region" description="Helical" evidence="8">
    <location>
        <begin position="51"/>
        <end position="67"/>
    </location>
</feature>
<keyword evidence="5 8" id="KW-0812">Transmembrane</keyword>
<name>A0A3B0BYF4_9FLAO</name>
<feature type="transmembrane region" description="Helical" evidence="8">
    <location>
        <begin position="137"/>
        <end position="155"/>
    </location>
</feature>
<evidence type="ECO:0000256" key="3">
    <source>
        <dbReference type="ARBA" id="ARBA00022448"/>
    </source>
</evidence>
<evidence type="ECO:0000256" key="1">
    <source>
        <dbReference type="ARBA" id="ARBA00004651"/>
    </source>
</evidence>
<evidence type="ECO:0000256" key="6">
    <source>
        <dbReference type="ARBA" id="ARBA00022989"/>
    </source>
</evidence>
<dbReference type="GO" id="GO:0005886">
    <property type="term" value="C:plasma membrane"/>
    <property type="evidence" value="ECO:0007669"/>
    <property type="project" value="UniProtKB-SubCell"/>
</dbReference>
<comment type="subcellular location">
    <subcellularLocation>
        <location evidence="1">Cell membrane</location>
        <topology evidence="1">Multi-pass membrane protein</topology>
    </subcellularLocation>
</comment>
<dbReference type="GO" id="GO:0042910">
    <property type="term" value="F:xenobiotic transmembrane transporter activity"/>
    <property type="evidence" value="ECO:0007669"/>
    <property type="project" value="InterPro"/>
</dbReference>
<proteinExistence type="inferred from homology"/>
<dbReference type="InterPro" id="IPR020846">
    <property type="entry name" value="MFS_dom"/>
</dbReference>
<evidence type="ECO:0000256" key="2">
    <source>
        <dbReference type="ARBA" id="ARBA00006236"/>
    </source>
</evidence>
<evidence type="ECO:0000259" key="9">
    <source>
        <dbReference type="PROSITE" id="PS50850"/>
    </source>
</evidence>
<feature type="transmembrane region" description="Helical" evidence="8">
    <location>
        <begin position="79"/>
        <end position="98"/>
    </location>
</feature>
<feature type="domain" description="Major facilitator superfamily (MFS) profile" evidence="9">
    <location>
        <begin position="12"/>
        <end position="398"/>
    </location>
</feature>